<reference evidence="1 2" key="1">
    <citation type="submission" date="2021-01" db="EMBL/GenBank/DDBJ databases">
        <title>Whole genome shotgun sequence of Plantactinospora endophytica NBRC 110450.</title>
        <authorList>
            <person name="Komaki H."/>
            <person name="Tamura T."/>
        </authorList>
    </citation>
    <scope>NUCLEOTIDE SEQUENCE [LARGE SCALE GENOMIC DNA]</scope>
    <source>
        <strain evidence="1 2">NBRC 110450</strain>
    </source>
</reference>
<evidence type="ECO:0000313" key="1">
    <source>
        <dbReference type="EMBL" id="GIG85323.1"/>
    </source>
</evidence>
<dbReference type="EMBL" id="BONW01000001">
    <property type="protein sequence ID" value="GIG85323.1"/>
    <property type="molecule type" value="Genomic_DNA"/>
</dbReference>
<accession>A0ABQ4DSA1</accession>
<sequence>MPTYAQLQTESWWARELVTPELDWLGDELCRRTRRPRGAFGNKGDNNHLRGAHRSQEWILKSRYCTSRTYTVQAGLTAVQQRHVAGVDFTPGSAAEMVAQCKRIYTAVRTGTLEEVREFYGNVDGDKVVDGWDNVRNRAASSDSSHLWHWHLTLDRRCCADRRVMERILAIALGDPTEEDVDDATIDKIATRTKTKVMADNGIQQLLARVQQLTVDQATLLDAVGRDTTDEKAIVDGVLAGLGQRDIDDVAAALKHAFGERAAELAAKLGTPAS</sequence>
<gene>
    <name evidence="1" type="ORF">Pen02_02590</name>
</gene>
<proteinExistence type="predicted"/>
<organism evidence="1 2">
    <name type="scientific">Plantactinospora endophytica</name>
    <dbReference type="NCBI Taxonomy" id="673535"/>
    <lineage>
        <taxon>Bacteria</taxon>
        <taxon>Bacillati</taxon>
        <taxon>Actinomycetota</taxon>
        <taxon>Actinomycetes</taxon>
        <taxon>Micromonosporales</taxon>
        <taxon>Micromonosporaceae</taxon>
        <taxon>Plantactinospora</taxon>
    </lineage>
</organism>
<dbReference type="RefSeq" id="WP_203864006.1">
    <property type="nucleotide sequence ID" value="NZ_BONW01000001.1"/>
</dbReference>
<evidence type="ECO:0000313" key="2">
    <source>
        <dbReference type="Proteomes" id="UP000646749"/>
    </source>
</evidence>
<protein>
    <submittedName>
        <fullName evidence="1">Uncharacterized protein</fullName>
    </submittedName>
</protein>
<name>A0ABQ4DSA1_9ACTN</name>
<keyword evidence="2" id="KW-1185">Reference proteome</keyword>
<dbReference type="Proteomes" id="UP000646749">
    <property type="component" value="Unassembled WGS sequence"/>
</dbReference>
<comment type="caution">
    <text evidence="1">The sequence shown here is derived from an EMBL/GenBank/DDBJ whole genome shotgun (WGS) entry which is preliminary data.</text>
</comment>